<organism evidence="1 2">
    <name type="scientific">Duganella rivi</name>
    <dbReference type="NCBI Taxonomy" id="2666083"/>
    <lineage>
        <taxon>Bacteria</taxon>
        <taxon>Pseudomonadati</taxon>
        <taxon>Pseudomonadota</taxon>
        <taxon>Betaproteobacteria</taxon>
        <taxon>Burkholderiales</taxon>
        <taxon>Oxalobacteraceae</taxon>
        <taxon>Telluria group</taxon>
        <taxon>Duganella</taxon>
    </lineage>
</organism>
<dbReference type="EMBL" id="WWCK01000006">
    <property type="protein sequence ID" value="MYM69616.1"/>
    <property type="molecule type" value="Genomic_DNA"/>
</dbReference>
<dbReference type="Pfam" id="PF05015">
    <property type="entry name" value="HigB-like_toxin"/>
    <property type="match status" value="1"/>
</dbReference>
<dbReference type="RefSeq" id="WP_161016084.1">
    <property type="nucleotide sequence ID" value="NZ_WWCK01000006.1"/>
</dbReference>
<dbReference type="Gene3D" id="3.30.2310.20">
    <property type="entry name" value="RelE-like"/>
    <property type="match status" value="1"/>
</dbReference>
<dbReference type="AlphaFoldDB" id="A0A7X4GUZ7"/>
<dbReference type="PANTHER" id="PTHR40266:SF2">
    <property type="entry name" value="TOXIN HIGB-1"/>
    <property type="match status" value="1"/>
</dbReference>
<dbReference type="Proteomes" id="UP000450012">
    <property type="component" value="Unassembled WGS sequence"/>
</dbReference>
<sequence length="92" mass="10502">MIVSFKHKGLHRFFAHADLRGIPAAFAPRIERMLDRLDSSHNPDDMDLPGYKFHALKGARLGIYSVHVSGNWRITFGFDNHDAVAVNLEDYH</sequence>
<name>A0A7X4GUZ7_9BURK</name>
<dbReference type="InterPro" id="IPR035093">
    <property type="entry name" value="RelE/ParE_toxin_dom_sf"/>
</dbReference>
<reference evidence="1 2" key="1">
    <citation type="submission" date="2019-12" db="EMBL/GenBank/DDBJ databases">
        <title>Novel species isolated from a subtropical stream in China.</title>
        <authorList>
            <person name="Lu H."/>
        </authorList>
    </citation>
    <scope>NUCLEOTIDE SEQUENCE [LARGE SCALE GENOMIC DNA]</scope>
    <source>
        <strain evidence="1 2">FT55W</strain>
    </source>
</reference>
<gene>
    <name evidence="1" type="ORF">GTP45_22620</name>
</gene>
<dbReference type="SUPFAM" id="SSF143011">
    <property type="entry name" value="RelE-like"/>
    <property type="match status" value="1"/>
</dbReference>
<keyword evidence="2" id="KW-1185">Reference proteome</keyword>
<comment type="caution">
    <text evidence="1">The sequence shown here is derived from an EMBL/GenBank/DDBJ whole genome shotgun (WGS) entry which is preliminary data.</text>
</comment>
<evidence type="ECO:0000313" key="2">
    <source>
        <dbReference type="Proteomes" id="UP000450012"/>
    </source>
</evidence>
<dbReference type="InterPro" id="IPR007711">
    <property type="entry name" value="HigB-1"/>
</dbReference>
<dbReference type="PANTHER" id="PTHR40266">
    <property type="entry name" value="TOXIN HIGB-1"/>
    <property type="match status" value="1"/>
</dbReference>
<proteinExistence type="predicted"/>
<protein>
    <submittedName>
        <fullName evidence="1">Killer protein</fullName>
    </submittedName>
</protein>
<accession>A0A7X4GUZ7</accession>
<evidence type="ECO:0000313" key="1">
    <source>
        <dbReference type="EMBL" id="MYM69616.1"/>
    </source>
</evidence>